<dbReference type="AlphaFoldDB" id="A0A9Q9B078"/>
<proteinExistence type="predicted"/>
<dbReference type="InterPro" id="IPR011333">
    <property type="entry name" value="SKP1/BTB/POZ_sf"/>
</dbReference>
<evidence type="ECO:0000313" key="4">
    <source>
        <dbReference type="Proteomes" id="UP001056384"/>
    </source>
</evidence>
<dbReference type="Pfam" id="PF00651">
    <property type="entry name" value="BTB"/>
    <property type="match status" value="1"/>
</dbReference>
<organism evidence="3 4">
    <name type="scientific">Septoria linicola</name>
    <dbReference type="NCBI Taxonomy" id="215465"/>
    <lineage>
        <taxon>Eukaryota</taxon>
        <taxon>Fungi</taxon>
        <taxon>Dikarya</taxon>
        <taxon>Ascomycota</taxon>
        <taxon>Pezizomycotina</taxon>
        <taxon>Dothideomycetes</taxon>
        <taxon>Dothideomycetidae</taxon>
        <taxon>Mycosphaerellales</taxon>
        <taxon>Mycosphaerellaceae</taxon>
        <taxon>Septoria</taxon>
    </lineage>
</organism>
<evidence type="ECO:0000313" key="3">
    <source>
        <dbReference type="EMBL" id="USW55228.1"/>
    </source>
</evidence>
<sequence>MDASGSAPDTALAKTKQSNSALDNEDGADLFTLFEPNEDCICEFGDIILVVNDGFHPVQKLRVSSCVLAMSSRVFKVLFSKRFIEGQRVKNRSAVEPQEIELLDGPVPMRQLCQLLHHQDVENLKSGSALLDFAILVDKYDCANKIRLQADTLLQKHHDPSDPWPESYQLQRLLAVAFLLDQPRHFRHFGQQLVLRTYMLQANDFPEPVLELLPEKLVGSLFSQQTMMWHEIAKQAAGLIEEFRTACKVAGRQALLLELTEELCFRGVLPADPLHRTLGQTLHAFEEIEIPLIALTDRIETPRRYYGPWSSGTSDDGWNPQPQTPRRTRYRCRTGSLTSDAMTADVSHIDAPTHKSLRERASRVRELCVGVCLDCIKGHECRQSHRHGWKELGAGISLHDLLVSHLDFDEDGNPVERDNEIVEIDHEHAMPYPGYWEECW</sequence>
<dbReference type="Proteomes" id="UP001056384">
    <property type="component" value="Chromosome 7"/>
</dbReference>
<evidence type="ECO:0000256" key="1">
    <source>
        <dbReference type="SAM" id="MobiDB-lite"/>
    </source>
</evidence>
<feature type="domain" description="BTB" evidence="2">
    <location>
        <begin position="45"/>
        <end position="133"/>
    </location>
</feature>
<name>A0A9Q9B078_9PEZI</name>
<dbReference type="CDD" id="cd18186">
    <property type="entry name" value="BTB_POZ_ZBTB_KLHL-like"/>
    <property type="match status" value="1"/>
</dbReference>
<dbReference type="EMBL" id="CP099424">
    <property type="protein sequence ID" value="USW55228.1"/>
    <property type="molecule type" value="Genomic_DNA"/>
</dbReference>
<dbReference type="Gene3D" id="3.30.710.10">
    <property type="entry name" value="Potassium Channel Kv1.1, Chain A"/>
    <property type="match status" value="1"/>
</dbReference>
<evidence type="ECO:0000259" key="2">
    <source>
        <dbReference type="PROSITE" id="PS50097"/>
    </source>
</evidence>
<gene>
    <name evidence="3" type="ORF">Slin15195_G085470</name>
</gene>
<dbReference type="PROSITE" id="PS50097">
    <property type="entry name" value="BTB"/>
    <property type="match status" value="1"/>
</dbReference>
<dbReference type="InterPro" id="IPR000210">
    <property type="entry name" value="BTB/POZ_dom"/>
</dbReference>
<keyword evidence="4" id="KW-1185">Reference proteome</keyword>
<reference evidence="3" key="1">
    <citation type="submission" date="2022-06" db="EMBL/GenBank/DDBJ databases">
        <title>Complete genome sequences of two strains of the flax pathogen Septoria linicola.</title>
        <authorList>
            <person name="Lapalu N."/>
            <person name="Simon A."/>
            <person name="Demenou B."/>
            <person name="Paumier D."/>
            <person name="Guillot M.-P."/>
            <person name="Gout L."/>
            <person name="Valade R."/>
        </authorList>
    </citation>
    <scope>NUCLEOTIDE SEQUENCE</scope>
    <source>
        <strain evidence="3">SE15195</strain>
    </source>
</reference>
<feature type="region of interest" description="Disordered" evidence="1">
    <location>
        <begin position="1"/>
        <end position="21"/>
    </location>
</feature>
<protein>
    <submittedName>
        <fullName evidence="3">BTB/POZ domain-containing protein</fullName>
    </submittedName>
</protein>
<accession>A0A9Q9B078</accession>